<proteinExistence type="inferred from homology"/>
<dbReference type="PROSITE" id="PS50893">
    <property type="entry name" value="ABC_TRANSPORTER_2"/>
    <property type="match status" value="1"/>
</dbReference>
<dbReference type="PANTHER" id="PTHR43297">
    <property type="entry name" value="OLIGOPEPTIDE TRANSPORT ATP-BINDING PROTEIN APPD"/>
    <property type="match status" value="1"/>
</dbReference>
<evidence type="ECO:0000256" key="3">
    <source>
        <dbReference type="ARBA" id="ARBA00022448"/>
    </source>
</evidence>
<accession>A0ABY7SYN7</accession>
<evidence type="ECO:0000256" key="4">
    <source>
        <dbReference type="ARBA" id="ARBA00022475"/>
    </source>
</evidence>
<dbReference type="GO" id="GO:0005524">
    <property type="term" value="F:ATP binding"/>
    <property type="evidence" value="ECO:0007669"/>
    <property type="project" value="UniProtKB-KW"/>
</dbReference>
<gene>
    <name evidence="9" type="ORF">JHW45_07585</name>
</gene>
<keyword evidence="5" id="KW-0547">Nucleotide-binding</keyword>
<dbReference type="EMBL" id="CP067134">
    <property type="protein sequence ID" value="WCR12180.1"/>
    <property type="molecule type" value="Genomic_DNA"/>
</dbReference>
<dbReference type="Pfam" id="PF00005">
    <property type="entry name" value="ABC_tran"/>
    <property type="match status" value="1"/>
</dbReference>
<dbReference type="PANTHER" id="PTHR43297:SF7">
    <property type="entry name" value="D,D-DIPEPTIDE TRANSPORT ATP-BINDING PROTEIN DDPD-RELATED"/>
    <property type="match status" value="1"/>
</dbReference>
<dbReference type="CDD" id="cd03257">
    <property type="entry name" value="ABC_NikE_OppD_transporters"/>
    <property type="match status" value="1"/>
</dbReference>
<dbReference type="InterPro" id="IPR013563">
    <property type="entry name" value="Oligopep_ABC_C"/>
</dbReference>
<evidence type="ECO:0000256" key="7">
    <source>
        <dbReference type="ARBA" id="ARBA00023136"/>
    </source>
</evidence>
<comment type="similarity">
    <text evidence="2">Belongs to the ABC transporter superfamily.</text>
</comment>
<dbReference type="InterPro" id="IPR050388">
    <property type="entry name" value="ABC_Ni/Peptide_Import"/>
</dbReference>
<comment type="subcellular location">
    <subcellularLocation>
        <location evidence="1">Cell inner membrane</location>
        <topology evidence="1">Peripheral membrane protein</topology>
    </subcellularLocation>
</comment>
<dbReference type="Gene3D" id="3.40.50.300">
    <property type="entry name" value="P-loop containing nucleotide triphosphate hydrolases"/>
    <property type="match status" value="1"/>
</dbReference>
<dbReference type="InterPro" id="IPR027417">
    <property type="entry name" value="P-loop_NTPase"/>
</dbReference>
<evidence type="ECO:0000256" key="1">
    <source>
        <dbReference type="ARBA" id="ARBA00004417"/>
    </source>
</evidence>
<dbReference type="RefSeq" id="WP_272860284.1">
    <property type="nucleotide sequence ID" value="NZ_CP067134.1"/>
</dbReference>
<sequence length="367" mass="39578">MALLEIDDLSVRFATNDGEVQAANRVSLSVDPGETVGIVGESGSGKSQLSFAVMGLLAKNGRATGSVRFDGQQILNAPARVLNRIRAEKIAMIFQDPMTSLNPYMRVADQMAEVLTLHKGMSRREAVAESVRMLDAVKIPDAKGRIRLYPHEFSGGMRQRVMIAMALLCRPQVLIADEPTTALDVTVQAQIMALLADLQSEFGMAMILITHDLGVVAGSCERVAVMYGGRIRETGPAGPLFHDPAHPYTQGLLHAIPRIDQKGDELSAIPGSPPNMTRPPAGCAFEPRCPYRRPECATERPPLEGFAPERARACFAPLEDVRARRQTRPLTDVEPAVSDQTIDQAIPRAAVAGAGMAGTPAKVDDHD</sequence>
<dbReference type="SMART" id="SM00382">
    <property type="entry name" value="AAA"/>
    <property type="match status" value="1"/>
</dbReference>
<evidence type="ECO:0000313" key="9">
    <source>
        <dbReference type="EMBL" id="WCR12180.1"/>
    </source>
</evidence>
<keyword evidence="6 9" id="KW-0067">ATP-binding</keyword>
<evidence type="ECO:0000313" key="10">
    <source>
        <dbReference type="Proteomes" id="UP001218412"/>
    </source>
</evidence>
<name>A0ABY7SYN7_9RHOB</name>
<keyword evidence="7" id="KW-0472">Membrane</keyword>
<dbReference type="InterPro" id="IPR017871">
    <property type="entry name" value="ABC_transporter-like_CS"/>
</dbReference>
<evidence type="ECO:0000256" key="2">
    <source>
        <dbReference type="ARBA" id="ARBA00005417"/>
    </source>
</evidence>
<evidence type="ECO:0000256" key="6">
    <source>
        <dbReference type="ARBA" id="ARBA00022840"/>
    </source>
</evidence>
<dbReference type="InterPro" id="IPR003439">
    <property type="entry name" value="ABC_transporter-like_ATP-bd"/>
</dbReference>
<evidence type="ECO:0000256" key="5">
    <source>
        <dbReference type="ARBA" id="ARBA00022741"/>
    </source>
</evidence>
<dbReference type="PROSITE" id="PS00211">
    <property type="entry name" value="ABC_TRANSPORTER_1"/>
    <property type="match status" value="1"/>
</dbReference>
<dbReference type="SUPFAM" id="SSF52540">
    <property type="entry name" value="P-loop containing nucleoside triphosphate hydrolases"/>
    <property type="match status" value="1"/>
</dbReference>
<evidence type="ECO:0000259" key="8">
    <source>
        <dbReference type="PROSITE" id="PS50893"/>
    </source>
</evidence>
<dbReference type="NCBIfam" id="TIGR01727">
    <property type="entry name" value="oligo_HPY"/>
    <property type="match status" value="1"/>
</dbReference>
<keyword evidence="4" id="KW-1003">Cell membrane</keyword>
<dbReference type="Pfam" id="PF08352">
    <property type="entry name" value="oligo_HPY"/>
    <property type="match status" value="1"/>
</dbReference>
<dbReference type="InterPro" id="IPR003593">
    <property type="entry name" value="AAA+_ATPase"/>
</dbReference>
<keyword evidence="3" id="KW-0813">Transport</keyword>
<protein>
    <submittedName>
        <fullName evidence="9">ATP-binding cassette domain-containing protein</fullName>
    </submittedName>
</protein>
<dbReference type="Proteomes" id="UP001218412">
    <property type="component" value="Chromosome"/>
</dbReference>
<organism evidence="9 10">
    <name type="scientific">Paracoccus stylophorae</name>
    <dbReference type="NCBI Taxonomy" id="659350"/>
    <lineage>
        <taxon>Bacteria</taxon>
        <taxon>Pseudomonadati</taxon>
        <taxon>Pseudomonadota</taxon>
        <taxon>Alphaproteobacteria</taxon>
        <taxon>Rhodobacterales</taxon>
        <taxon>Paracoccaceae</taxon>
        <taxon>Paracoccus</taxon>
    </lineage>
</organism>
<keyword evidence="10" id="KW-1185">Reference proteome</keyword>
<reference evidence="9 10" key="1">
    <citation type="submission" date="2021-01" db="EMBL/GenBank/DDBJ databases">
        <title>Biogeographic distribution of Paracoccus.</title>
        <authorList>
            <person name="Hollensteiner J."/>
            <person name="Leineberger J."/>
            <person name="Brinkhoff T."/>
            <person name="Daniel R."/>
        </authorList>
    </citation>
    <scope>NUCLEOTIDE SEQUENCE [LARGE SCALE GENOMIC DNA]</scope>
    <source>
        <strain evidence="9 10">LMG25392</strain>
    </source>
</reference>
<feature type="domain" description="ABC transporter" evidence="8">
    <location>
        <begin position="4"/>
        <end position="253"/>
    </location>
</feature>